<feature type="domain" description="PAC" evidence="8">
    <location>
        <begin position="330"/>
        <end position="384"/>
    </location>
</feature>
<dbReference type="SMART" id="SM00267">
    <property type="entry name" value="GGDEF"/>
    <property type="match status" value="1"/>
</dbReference>
<dbReference type="PROSITE" id="PS50883">
    <property type="entry name" value="EAL"/>
    <property type="match status" value="1"/>
</dbReference>
<dbReference type="PROSITE" id="PS50113">
    <property type="entry name" value="PAC"/>
    <property type="match status" value="2"/>
</dbReference>
<comment type="cofactor">
    <cofactor evidence="1">
        <name>Mg(2+)</name>
        <dbReference type="ChEBI" id="CHEBI:18420"/>
    </cofactor>
</comment>
<keyword evidence="3" id="KW-0973">c-di-GMP</keyword>
<dbReference type="Gene3D" id="3.20.20.450">
    <property type="entry name" value="EAL domain"/>
    <property type="match status" value="1"/>
</dbReference>
<keyword evidence="6" id="KW-0472">Membrane</keyword>
<dbReference type="InterPro" id="IPR000014">
    <property type="entry name" value="PAS"/>
</dbReference>
<dbReference type="CDD" id="cd00130">
    <property type="entry name" value="PAS"/>
    <property type="match status" value="3"/>
</dbReference>
<dbReference type="Pfam" id="PF13426">
    <property type="entry name" value="PAS_9"/>
    <property type="match status" value="2"/>
</dbReference>
<dbReference type="GO" id="GO:0071111">
    <property type="term" value="F:cyclic-guanylate-specific phosphodiesterase activity"/>
    <property type="evidence" value="ECO:0007669"/>
    <property type="project" value="UniProtKB-EC"/>
</dbReference>
<evidence type="ECO:0000313" key="12">
    <source>
        <dbReference type="EMBL" id="QCU89957.1"/>
    </source>
</evidence>
<evidence type="ECO:0000256" key="3">
    <source>
        <dbReference type="ARBA" id="ARBA00022636"/>
    </source>
</evidence>
<dbReference type="SUPFAM" id="SSF55073">
    <property type="entry name" value="Nucleotide cyclase"/>
    <property type="match status" value="1"/>
</dbReference>
<dbReference type="InterPro" id="IPR029787">
    <property type="entry name" value="Nucleotide_cyclase"/>
</dbReference>
<feature type="domain" description="PAS" evidence="7">
    <location>
        <begin position="259"/>
        <end position="305"/>
    </location>
</feature>
<evidence type="ECO:0000256" key="5">
    <source>
        <dbReference type="SAM" id="Coils"/>
    </source>
</evidence>
<keyword evidence="13" id="KW-1185">Reference proteome</keyword>
<keyword evidence="5" id="KW-0175">Coiled coil</keyword>
<dbReference type="NCBIfam" id="TIGR00254">
    <property type="entry name" value="GGDEF"/>
    <property type="match status" value="1"/>
</dbReference>
<feature type="domain" description="PAS" evidence="7">
    <location>
        <begin position="385"/>
        <end position="455"/>
    </location>
</feature>
<dbReference type="SUPFAM" id="SSF141868">
    <property type="entry name" value="EAL domain-like"/>
    <property type="match status" value="1"/>
</dbReference>
<feature type="domain" description="HAMP" evidence="10">
    <location>
        <begin position="206"/>
        <end position="249"/>
    </location>
</feature>
<dbReference type="InterPro" id="IPR035965">
    <property type="entry name" value="PAS-like_dom_sf"/>
</dbReference>
<feature type="domain" description="PAS" evidence="7">
    <location>
        <begin position="500"/>
        <end position="549"/>
    </location>
</feature>
<dbReference type="SMART" id="SM00091">
    <property type="entry name" value="PAS"/>
    <property type="match status" value="3"/>
</dbReference>
<keyword evidence="6" id="KW-1133">Transmembrane helix</keyword>
<dbReference type="EC" id="3.1.4.52" evidence="2"/>
<feature type="transmembrane region" description="Helical" evidence="6">
    <location>
        <begin position="186"/>
        <end position="204"/>
    </location>
</feature>
<dbReference type="SMART" id="SM00086">
    <property type="entry name" value="PAC"/>
    <property type="match status" value="3"/>
</dbReference>
<dbReference type="InterPro" id="IPR043128">
    <property type="entry name" value="Rev_trsase/Diguanyl_cyclase"/>
</dbReference>
<dbReference type="PROSITE" id="PS50885">
    <property type="entry name" value="HAMP"/>
    <property type="match status" value="1"/>
</dbReference>
<reference evidence="12 13" key="1">
    <citation type="submission" date="2019-05" db="EMBL/GenBank/DDBJ databases">
        <title>Thiomicrorhabdus sediminis sp. nov, a novel sulfur-oxidizing bacterium isolated from coastal sediment.</title>
        <authorList>
            <person name="Liu X."/>
        </authorList>
    </citation>
    <scope>NUCLEOTIDE SEQUENCE [LARGE SCALE GENOMIC DNA]</scope>
    <source>
        <strain evidence="12 13">G1</strain>
    </source>
</reference>
<name>A0A4P9K6T9_9GAMM</name>
<dbReference type="Gene3D" id="6.10.340.10">
    <property type="match status" value="1"/>
</dbReference>
<evidence type="ECO:0000259" key="11">
    <source>
        <dbReference type="PROSITE" id="PS50887"/>
    </source>
</evidence>
<dbReference type="GO" id="GO:0007165">
    <property type="term" value="P:signal transduction"/>
    <property type="evidence" value="ECO:0007669"/>
    <property type="project" value="InterPro"/>
</dbReference>
<feature type="transmembrane region" description="Helical" evidence="6">
    <location>
        <begin position="16"/>
        <end position="36"/>
    </location>
</feature>
<proteinExistence type="predicted"/>
<keyword evidence="6" id="KW-0812">Transmembrane</keyword>
<dbReference type="CDD" id="cd01948">
    <property type="entry name" value="EAL"/>
    <property type="match status" value="1"/>
</dbReference>
<dbReference type="OrthoDB" id="9813913at2"/>
<evidence type="ECO:0000259" key="8">
    <source>
        <dbReference type="PROSITE" id="PS50113"/>
    </source>
</evidence>
<dbReference type="InterPro" id="IPR003660">
    <property type="entry name" value="HAMP_dom"/>
</dbReference>
<dbReference type="PROSITE" id="PS50112">
    <property type="entry name" value="PAS"/>
    <property type="match status" value="3"/>
</dbReference>
<evidence type="ECO:0000256" key="6">
    <source>
        <dbReference type="SAM" id="Phobius"/>
    </source>
</evidence>
<dbReference type="InterPro" id="IPR000700">
    <property type="entry name" value="PAS-assoc_C"/>
</dbReference>
<dbReference type="InterPro" id="IPR001633">
    <property type="entry name" value="EAL_dom"/>
</dbReference>
<evidence type="ECO:0000256" key="1">
    <source>
        <dbReference type="ARBA" id="ARBA00001946"/>
    </source>
</evidence>
<evidence type="ECO:0000259" key="10">
    <source>
        <dbReference type="PROSITE" id="PS50885"/>
    </source>
</evidence>
<dbReference type="Pfam" id="PF00563">
    <property type="entry name" value="EAL"/>
    <property type="match status" value="1"/>
</dbReference>
<evidence type="ECO:0000259" key="7">
    <source>
        <dbReference type="PROSITE" id="PS50112"/>
    </source>
</evidence>
<dbReference type="KEGG" id="thig:FE785_04570"/>
<dbReference type="FunFam" id="3.30.70.270:FF:000001">
    <property type="entry name" value="Diguanylate cyclase domain protein"/>
    <property type="match status" value="1"/>
</dbReference>
<dbReference type="PANTHER" id="PTHR44757">
    <property type="entry name" value="DIGUANYLATE CYCLASE DGCP"/>
    <property type="match status" value="1"/>
</dbReference>
<dbReference type="InterPro" id="IPR052155">
    <property type="entry name" value="Biofilm_reg_signaling"/>
</dbReference>
<dbReference type="Gene3D" id="3.30.450.20">
    <property type="entry name" value="PAS domain"/>
    <property type="match status" value="3"/>
</dbReference>
<evidence type="ECO:0000259" key="9">
    <source>
        <dbReference type="PROSITE" id="PS50883"/>
    </source>
</evidence>
<dbReference type="PANTHER" id="PTHR44757:SF2">
    <property type="entry name" value="BIOFILM ARCHITECTURE MAINTENANCE PROTEIN MBAA"/>
    <property type="match status" value="1"/>
</dbReference>
<dbReference type="InterPro" id="IPR035919">
    <property type="entry name" value="EAL_sf"/>
</dbReference>
<feature type="domain" description="GGDEF" evidence="11">
    <location>
        <begin position="660"/>
        <end position="793"/>
    </location>
</feature>
<dbReference type="SUPFAM" id="SSF158472">
    <property type="entry name" value="HAMP domain-like"/>
    <property type="match status" value="1"/>
</dbReference>
<dbReference type="SMART" id="SM00052">
    <property type="entry name" value="EAL"/>
    <property type="match status" value="1"/>
</dbReference>
<dbReference type="Proteomes" id="UP000304864">
    <property type="component" value="Chromosome"/>
</dbReference>
<dbReference type="CDD" id="cd01949">
    <property type="entry name" value="GGDEF"/>
    <property type="match status" value="1"/>
</dbReference>
<feature type="domain" description="EAL" evidence="9">
    <location>
        <begin position="802"/>
        <end position="1052"/>
    </location>
</feature>
<evidence type="ECO:0000313" key="13">
    <source>
        <dbReference type="Proteomes" id="UP000304864"/>
    </source>
</evidence>
<dbReference type="Pfam" id="PF00990">
    <property type="entry name" value="GGDEF"/>
    <property type="match status" value="1"/>
</dbReference>
<feature type="domain" description="PAC" evidence="8">
    <location>
        <begin position="576"/>
        <end position="628"/>
    </location>
</feature>
<dbReference type="RefSeq" id="WP_138564634.1">
    <property type="nucleotide sequence ID" value="NZ_CP040602.1"/>
</dbReference>
<dbReference type="SMART" id="SM00304">
    <property type="entry name" value="HAMP"/>
    <property type="match status" value="1"/>
</dbReference>
<dbReference type="InterPro" id="IPR013655">
    <property type="entry name" value="PAS_fold_3"/>
</dbReference>
<dbReference type="SUPFAM" id="SSF55785">
    <property type="entry name" value="PYP-like sensor domain (PAS domain)"/>
    <property type="match status" value="3"/>
</dbReference>
<dbReference type="Pfam" id="PF00672">
    <property type="entry name" value="HAMP"/>
    <property type="match status" value="1"/>
</dbReference>
<evidence type="ECO:0000256" key="4">
    <source>
        <dbReference type="ARBA" id="ARBA00051114"/>
    </source>
</evidence>
<protein>
    <recommendedName>
        <fullName evidence="2">cyclic-guanylate-specific phosphodiesterase</fullName>
        <ecNumber evidence="2">3.1.4.52</ecNumber>
    </recommendedName>
</protein>
<dbReference type="InterPro" id="IPR000160">
    <property type="entry name" value="GGDEF_dom"/>
</dbReference>
<dbReference type="GO" id="GO:0071732">
    <property type="term" value="P:cellular response to nitric oxide"/>
    <property type="evidence" value="ECO:0007669"/>
    <property type="project" value="UniProtKB-ARBA"/>
</dbReference>
<dbReference type="Gene3D" id="3.30.70.270">
    <property type="match status" value="1"/>
</dbReference>
<dbReference type="InterPro" id="IPR001610">
    <property type="entry name" value="PAC"/>
</dbReference>
<dbReference type="Pfam" id="PF08447">
    <property type="entry name" value="PAS_3"/>
    <property type="match status" value="1"/>
</dbReference>
<accession>A0A4P9K6T9</accession>
<dbReference type="GO" id="GO:0016020">
    <property type="term" value="C:membrane"/>
    <property type="evidence" value="ECO:0007669"/>
    <property type="project" value="InterPro"/>
</dbReference>
<gene>
    <name evidence="12" type="ORF">FE785_04570</name>
</gene>
<evidence type="ECO:0000256" key="2">
    <source>
        <dbReference type="ARBA" id="ARBA00012282"/>
    </source>
</evidence>
<dbReference type="NCBIfam" id="TIGR00229">
    <property type="entry name" value="sensory_box"/>
    <property type="match status" value="3"/>
</dbReference>
<comment type="catalytic activity">
    <reaction evidence="4">
        <text>3',3'-c-di-GMP + H2O = 5'-phosphoguanylyl(3'-&gt;5')guanosine + H(+)</text>
        <dbReference type="Rhea" id="RHEA:24902"/>
        <dbReference type="ChEBI" id="CHEBI:15377"/>
        <dbReference type="ChEBI" id="CHEBI:15378"/>
        <dbReference type="ChEBI" id="CHEBI:58754"/>
        <dbReference type="ChEBI" id="CHEBI:58805"/>
        <dbReference type="EC" id="3.1.4.52"/>
    </reaction>
    <physiologicalReaction direction="left-to-right" evidence="4">
        <dbReference type="Rhea" id="RHEA:24903"/>
    </physiologicalReaction>
</comment>
<dbReference type="CDD" id="cd06225">
    <property type="entry name" value="HAMP"/>
    <property type="match status" value="1"/>
</dbReference>
<dbReference type="PROSITE" id="PS50887">
    <property type="entry name" value="GGDEF"/>
    <property type="match status" value="1"/>
</dbReference>
<sequence length="1052" mass="120010">MQQKPLWFLKSIRNRITLAVLILTISLMALFTYVFVDDLRSESRDKAYSELVTTGTLLQGTLNRMLRHGGHKYVNQVLSELSVNPHFSNISITDKKCKLLFTPHSYDLGRCLGDILIGGSTSTIEKVARSGVSEYVFLDQYEKFIVYVPLIAPKGNLLDKERYVLVIEYVLLDQGIQAFLDHSNELFGLILIMLFVSLMLWLYLHNRLTQPLKHLSNAVEMMSNGDVVENIPFKTADEIGLLARALESMSIERSLNERKLQRLSMAVEQGWDSIIVTNLDAKIEFVNAAFTRNTGYLAEEVVGRNPRILQSGETPQETYDEMWQTLMRGDVWKGELINQRKNGDKFIEYATISPVRDKNGEIFSFIGIKQDITELKQLEKQRTEAERAVNSFFNQRMSLNMIATMDGRIQRVNPAWERVLGYSVDEMEGKPFINFVHPDDRENTATEHQNVILGESTYEFENRYRDKEGNYHTFIWTSTISKEDNIIYAVANDITERKKVEDKLRDIAEVFHSSGEGVMLTDENCLIKDVNNAFINITGYSKEEVIGKNPKILSSGHHDRAFYQSMWEVLKKSGHWSGEIWNRRCNGEVYPELLTISSVLDELGSLKGFVGVFSDITNIKESERKIRFLAHHDPLTELPNRLLLDARLGHSINHASRNKRKLAVMFIDVDRFKYINDSMGHSVGDELLRELASRLIGLVRSEDTVSRIGGDEFVIILEDVSGAESLVNITNKIMSEISSPFELSGNEIRITASVGIAFYPDDGADSSQLMKNADAAMYRAKDAGRNMYQFYTEDLTNIAFEHMFIENALRGAIEREELRLFFQPQIDLHNNEYVGMEVLLRWFHPDQGLISPARFIPIAEQTGIIRQIGYWVLFNACKQGREWLDRGIDFGRISVNVAGPQLQHHDCVARLIDVLEQTRFPAELLEIEVTEGFVMRNAEEAIEKLNVFRKMGIKIAIDDFGTGYSSLSYLKRLPIDKLKIDQSFVRDILEDENDLAIVQSVIALGKAMQMNVIAEGVESEEQAELLNSKGCDQAQGYLYGHPVPPEKLWFNI</sequence>
<dbReference type="AlphaFoldDB" id="A0A4P9K6T9"/>
<dbReference type="EMBL" id="CP040602">
    <property type="protein sequence ID" value="QCU89957.1"/>
    <property type="molecule type" value="Genomic_DNA"/>
</dbReference>
<dbReference type="FunFam" id="3.20.20.450:FF:000001">
    <property type="entry name" value="Cyclic di-GMP phosphodiesterase yahA"/>
    <property type="match status" value="1"/>
</dbReference>
<organism evidence="12 13">
    <name type="scientific">Thiomicrorhabdus sediminis</name>
    <dbReference type="NCBI Taxonomy" id="2580412"/>
    <lineage>
        <taxon>Bacteria</taxon>
        <taxon>Pseudomonadati</taxon>
        <taxon>Pseudomonadota</taxon>
        <taxon>Gammaproteobacteria</taxon>
        <taxon>Thiotrichales</taxon>
        <taxon>Piscirickettsiaceae</taxon>
        <taxon>Thiomicrorhabdus</taxon>
    </lineage>
</organism>
<feature type="coiled-coil region" evidence="5">
    <location>
        <begin position="368"/>
        <end position="395"/>
    </location>
</feature>